<keyword evidence="2" id="KW-0227">DNA damage</keyword>
<dbReference type="KEGG" id="ani:ANIA_04519"/>
<gene>
    <name evidence="11" type="ORF">ANIA_04519</name>
</gene>
<reference evidence="12" key="2">
    <citation type="journal article" date="2009" name="Fungal Genet. Biol.">
        <title>The 2008 update of the Aspergillus nidulans genome annotation: a community effort.</title>
        <authorList>
            <person name="Wortman J.R."/>
            <person name="Gilsenan J.M."/>
            <person name="Joardar V."/>
            <person name="Deegan J."/>
            <person name="Clutterbuck J."/>
            <person name="Andersen M.R."/>
            <person name="Archer D."/>
            <person name="Bencina M."/>
            <person name="Braus G."/>
            <person name="Coutinho P."/>
            <person name="von Dohren H."/>
            <person name="Doonan J."/>
            <person name="Driessen A.J."/>
            <person name="Durek P."/>
            <person name="Espeso E."/>
            <person name="Fekete E."/>
            <person name="Flipphi M."/>
            <person name="Estrada C.G."/>
            <person name="Geysens S."/>
            <person name="Goldman G."/>
            <person name="de Groot P.W."/>
            <person name="Hansen K."/>
            <person name="Harris S.D."/>
            <person name="Heinekamp T."/>
            <person name="Helmstaedt K."/>
            <person name="Henrissat B."/>
            <person name="Hofmann G."/>
            <person name="Homan T."/>
            <person name="Horio T."/>
            <person name="Horiuchi H."/>
            <person name="James S."/>
            <person name="Jones M."/>
            <person name="Karaffa L."/>
            <person name="Karanyi Z."/>
            <person name="Kato M."/>
            <person name="Keller N."/>
            <person name="Kelly D.E."/>
            <person name="Kiel J.A."/>
            <person name="Kim J.M."/>
            <person name="van der Klei I.J."/>
            <person name="Klis F.M."/>
            <person name="Kovalchuk A."/>
            <person name="Krasevec N."/>
            <person name="Kubicek C.P."/>
            <person name="Liu B."/>
            <person name="Maccabe A."/>
            <person name="Meyer V."/>
            <person name="Mirabito P."/>
            <person name="Miskei M."/>
            <person name="Mos M."/>
            <person name="Mullins J."/>
            <person name="Nelson D.R."/>
            <person name="Nielsen J."/>
            <person name="Oakley B.R."/>
            <person name="Osmani S.A."/>
            <person name="Pakula T."/>
            <person name="Paszewski A."/>
            <person name="Paulsen I."/>
            <person name="Pilsyk S."/>
            <person name="Pocsi I."/>
            <person name="Punt P.J."/>
            <person name="Ram A.F."/>
            <person name="Ren Q."/>
            <person name="Robellet X."/>
            <person name="Robson G."/>
            <person name="Seiboth B."/>
            <person name="van Solingen P."/>
            <person name="Specht T."/>
            <person name="Sun J."/>
            <person name="Taheri-Talesh N."/>
            <person name="Takeshita N."/>
            <person name="Ussery D."/>
            <person name="vanKuyk P.A."/>
            <person name="Visser H."/>
            <person name="van de Vondervoort P.J."/>
            <person name="de Vries R.P."/>
            <person name="Walton J."/>
            <person name="Xiang X."/>
            <person name="Xiong Y."/>
            <person name="Zeng A.P."/>
            <person name="Brandt B.W."/>
            <person name="Cornell M.J."/>
            <person name="van den Hondel C.A."/>
            <person name="Visser J."/>
            <person name="Oliver S.G."/>
            <person name="Turner G."/>
        </authorList>
    </citation>
    <scope>GENOME REANNOTATION</scope>
    <source>
        <strain evidence="12">FGSC A4 / ATCC 38163 / CBS 112.46 / NRRL 194 / M139</strain>
    </source>
</reference>
<dbReference type="GeneID" id="2872319"/>
<keyword evidence="12" id="KW-1185">Reference proteome</keyword>
<feature type="compositionally biased region" description="Basic and acidic residues" evidence="8">
    <location>
        <begin position="343"/>
        <end position="355"/>
    </location>
</feature>
<dbReference type="InParanoid" id="Q5B4L1"/>
<name>Q5B4L1_EMENI</name>
<evidence type="ECO:0000313" key="11">
    <source>
        <dbReference type="EMBL" id="CBF77341.1"/>
    </source>
</evidence>
<dbReference type="PANTHER" id="PTHR32235:SF1">
    <property type="entry name" value="NON-HOMOLOGOUS END-JOINING FACTOR 1"/>
    <property type="match status" value="1"/>
</dbReference>
<evidence type="ECO:0000256" key="6">
    <source>
        <dbReference type="ARBA" id="ARBA00025747"/>
    </source>
</evidence>
<dbReference type="GO" id="GO:0045027">
    <property type="term" value="F:DNA end binding"/>
    <property type="evidence" value="ECO:0000318"/>
    <property type="project" value="GO_Central"/>
</dbReference>
<reference evidence="12" key="1">
    <citation type="journal article" date="2005" name="Nature">
        <title>Sequencing of Aspergillus nidulans and comparative analysis with A. fumigatus and A. oryzae.</title>
        <authorList>
            <person name="Galagan J.E."/>
            <person name="Calvo S.E."/>
            <person name="Cuomo C."/>
            <person name="Ma L.J."/>
            <person name="Wortman J.R."/>
            <person name="Batzoglou S."/>
            <person name="Lee S.I."/>
            <person name="Basturkmen M."/>
            <person name="Spevak C.C."/>
            <person name="Clutterbuck J."/>
            <person name="Kapitonov V."/>
            <person name="Jurka J."/>
            <person name="Scazzocchio C."/>
            <person name="Farman M."/>
            <person name="Butler J."/>
            <person name="Purcell S."/>
            <person name="Harris S."/>
            <person name="Braus G.H."/>
            <person name="Draht O."/>
            <person name="Busch S."/>
            <person name="D'Enfert C."/>
            <person name="Bouchier C."/>
            <person name="Goldman G.H."/>
            <person name="Bell-Pedersen D."/>
            <person name="Griffiths-Jones S."/>
            <person name="Doonan J.H."/>
            <person name="Yu J."/>
            <person name="Vienken K."/>
            <person name="Pain A."/>
            <person name="Freitag M."/>
            <person name="Selker E.U."/>
            <person name="Archer D.B."/>
            <person name="Penalva M.A."/>
            <person name="Oakley B.R."/>
            <person name="Momany M."/>
            <person name="Tanaka T."/>
            <person name="Kumagai T."/>
            <person name="Asai K."/>
            <person name="Machida M."/>
            <person name="Nierman W.C."/>
            <person name="Denning D.W."/>
            <person name="Caddick M."/>
            <person name="Hynes M."/>
            <person name="Paoletti M."/>
            <person name="Fischer R."/>
            <person name="Miller B."/>
            <person name="Dyer P."/>
            <person name="Sachs M.S."/>
            <person name="Osmani S.A."/>
            <person name="Birren B.W."/>
        </authorList>
    </citation>
    <scope>NUCLEOTIDE SEQUENCE [LARGE SCALE GENOMIC DNA]</scope>
    <source>
        <strain evidence="12">FGSC A4 / ATCC 38163 / CBS 112.46 / NRRL 194 / M139</strain>
    </source>
</reference>
<dbReference type="CDD" id="cd22285">
    <property type="entry name" value="HD_XLF_N"/>
    <property type="match status" value="1"/>
</dbReference>
<feature type="domain" description="XLF-like coiled-coil region" evidence="10">
    <location>
        <begin position="128"/>
        <end position="179"/>
    </location>
</feature>
<dbReference type="InterPro" id="IPR038051">
    <property type="entry name" value="XRCC4-like_N_sf"/>
</dbReference>
<dbReference type="Gene3D" id="2.170.210.10">
    <property type="entry name" value="DNA double-strand break repair and VJ recombination XRCC4, N-terminal"/>
    <property type="match status" value="1"/>
</dbReference>
<evidence type="ECO:0000313" key="12">
    <source>
        <dbReference type="Proteomes" id="UP000000560"/>
    </source>
</evidence>
<evidence type="ECO:0000259" key="9">
    <source>
        <dbReference type="Pfam" id="PF09302"/>
    </source>
</evidence>
<dbReference type="Pfam" id="PF09302">
    <property type="entry name" value="XLF"/>
    <property type="match status" value="1"/>
</dbReference>
<dbReference type="OrthoDB" id="2155935at2759"/>
<proteinExistence type="inferred from homology"/>
<dbReference type="InterPro" id="IPR015381">
    <property type="entry name" value="XLF-like_N"/>
</dbReference>
<accession>Q5B4L1</accession>
<sequence length="607" mass="67741">MSKKWHRLHLANREDIPPLLYKYSPTSTGYELYMTDLNSMWSEHLDREAILKRADEDNIPIDPSEDLDQFKVLLTKIQEGLQSGPGSKVSLQPRTRGRDHTLELRVISKLPAPLEPLVWKVFLSKEAQSSMTRHLLLPLINAEAEQEARQRSLIEELNKKDWVLSKLFDKFETQGIDLTAMFPGASGIRAGRKGLTLTEMGKYIKGLAPFDEEWWREEISKSSSGSAFSTNIVAELSEGSPNSRQLGSLKLPPDGWWEGLTLSNNATSTPPDDDKKPETNLATDSLETDTDSGSETGADEFERQETPPRLKKRSGSPQKSSCARKEDHKEAQSEDEEATSPKNKFEKAAKHRAEVHSNPANNPKMPLPRRSKGLGTIGGKKQTKPSLSSPSRTPTPSPSPSPSHGMHNPSKSLANEETTDEDANADEEHQYTLTKTKHTPTSAPRKVPQQSRRLGVIGGRRKQATPEPEPEPEPSSKPFRSQSPEPHPPPKKRKPLGRIGVIGGHNSKQKAVQDHSSEAPSSSRTESVLPPAETAQRQSNTEDEAEKKERPASRSPSLREAKEPNLKTPAKPEREETEEEKADRKREELKRQLEAKSKAPAKKKRRF</sequence>
<feature type="domain" description="XLF-like N-terminal" evidence="9">
    <location>
        <begin position="4"/>
        <end position="124"/>
    </location>
</feature>
<feature type="compositionally biased region" description="Basic and acidic residues" evidence="8">
    <location>
        <begin position="323"/>
        <end position="332"/>
    </location>
</feature>
<accession>C8V8B1</accession>
<dbReference type="Proteomes" id="UP000000560">
    <property type="component" value="Chromosome III"/>
</dbReference>
<evidence type="ECO:0000259" key="10">
    <source>
        <dbReference type="Pfam" id="PF21928"/>
    </source>
</evidence>
<dbReference type="AlphaFoldDB" id="Q5B4L1"/>
<feature type="compositionally biased region" description="Polar residues" evidence="8">
    <location>
        <begin position="261"/>
        <end position="270"/>
    </location>
</feature>
<organism evidence="11 12">
    <name type="scientific">Emericella nidulans (strain FGSC A4 / ATCC 38163 / CBS 112.46 / NRRL 194 / M139)</name>
    <name type="common">Aspergillus nidulans</name>
    <dbReference type="NCBI Taxonomy" id="227321"/>
    <lineage>
        <taxon>Eukaryota</taxon>
        <taxon>Fungi</taxon>
        <taxon>Dikarya</taxon>
        <taxon>Ascomycota</taxon>
        <taxon>Pezizomycotina</taxon>
        <taxon>Eurotiomycetes</taxon>
        <taxon>Eurotiomycetidae</taxon>
        <taxon>Eurotiales</taxon>
        <taxon>Aspergillaceae</taxon>
        <taxon>Aspergillus</taxon>
        <taxon>Aspergillus subgen. Nidulantes</taxon>
    </lineage>
</organism>
<evidence type="ECO:0000256" key="4">
    <source>
        <dbReference type="ARBA" id="ARBA00023204"/>
    </source>
</evidence>
<dbReference type="HOGENOM" id="CLU_022898_0_0_1"/>
<keyword evidence="4" id="KW-0234">DNA repair</keyword>
<dbReference type="eggNOG" id="ENOG502SCQK">
    <property type="taxonomic scope" value="Eukaryota"/>
</dbReference>
<dbReference type="GO" id="GO:0006303">
    <property type="term" value="P:double-strand break repair via nonhomologous end joining"/>
    <property type="evidence" value="ECO:0000318"/>
    <property type="project" value="GO_Central"/>
</dbReference>
<dbReference type="EMBL" id="BN001303">
    <property type="protein sequence ID" value="CBF77341.1"/>
    <property type="molecule type" value="Genomic_DNA"/>
</dbReference>
<keyword evidence="5" id="KW-0539">Nucleus</keyword>
<feature type="compositionally biased region" description="Low complexity" evidence="8">
    <location>
        <begin position="518"/>
        <end position="527"/>
    </location>
</feature>
<dbReference type="PANTHER" id="PTHR32235">
    <property type="entry name" value="NON-HOMOLOGOUS END-JOINING FACTOR 1"/>
    <property type="match status" value="1"/>
</dbReference>
<protein>
    <recommendedName>
        <fullName evidence="7">Non-homologous end-joining factor 1</fullName>
    </recommendedName>
</protein>
<feature type="compositionally biased region" description="Basic and acidic residues" evidence="8">
    <location>
        <begin position="545"/>
        <end position="574"/>
    </location>
</feature>
<evidence type="ECO:0000256" key="3">
    <source>
        <dbReference type="ARBA" id="ARBA00023125"/>
    </source>
</evidence>
<evidence type="ECO:0000256" key="2">
    <source>
        <dbReference type="ARBA" id="ARBA00022763"/>
    </source>
</evidence>
<dbReference type="InterPro" id="IPR052287">
    <property type="entry name" value="NHEJ_factor"/>
</dbReference>
<feature type="compositionally biased region" description="Basic and acidic residues" evidence="8">
    <location>
        <begin position="581"/>
        <end position="597"/>
    </location>
</feature>
<dbReference type="InterPro" id="IPR053829">
    <property type="entry name" value="XLF-like_CC"/>
</dbReference>
<feature type="region of interest" description="Disordered" evidence="8">
    <location>
        <begin position="260"/>
        <end position="607"/>
    </location>
</feature>
<dbReference type="GO" id="GO:0032807">
    <property type="term" value="C:DNA ligase IV complex"/>
    <property type="evidence" value="ECO:0000318"/>
    <property type="project" value="GO_Central"/>
</dbReference>
<comment type="subcellular location">
    <subcellularLocation>
        <location evidence="1">Nucleus</location>
    </subcellularLocation>
</comment>
<evidence type="ECO:0000256" key="5">
    <source>
        <dbReference type="ARBA" id="ARBA00023242"/>
    </source>
</evidence>
<evidence type="ECO:0000256" key="7">
    <source>
        <dbReference type="ARBA" id="ARBA00044529"/>
    </source>
</evidence>
<comment type="similarity">
    <text evidence="6">Belongs to the XRCC4-XLF family. XLF subfamily.</text>
</comment>
<evidence type="ECO:0000256" key="8">
    <source>
        <dbReference type="SAM" id="MobiDB-lite"/>
    </source>
</evidence>
<dbReference type="Pfam" id="PF21928">
    <property type="entry name" value="XLF_CC"/>
    <property type="match status" value="1"/>
</dbReference>
<dbReference type="FunFam" id="2.170.210.10:FF:000001">
    <property type="entry name" value="Non-homologous end-joining factor 1"/>
    <property type="match status" value="1"/>
</dbReference>
<dbReference type="VEuPathDB" id="FungiDB:AN4519"/>
<dbReference type="OMA" id="IKGVAPF"/>
<keyword evidence="3" id="KW-0238">DNA-binding</keyword>
<dbReference type="STRING" id="227321.Q5B4L1"/>
<dbReference type="RefSeq" id="XP_662123.1">
    <property type="nucleotide sequence ID" value="XM_657031.1"/>
</dbReference>
<evidence type="ECO:0000256" key="1">
    <source>
        <dbReference type="ARBA" id="ARBA00004123"/>
    </source>
</evidence>
<feature type="compositionally biased region" description="Polar residues" evidence="8">
    <location>
        <begin position="431"/>
        <end position="452"/>
    </location>
</feature>